<name>A0A0P9DH05_9CHLR</name>
<dbReference type="Proteomes" id="UP000050509">
    <property type="component" value="Unassembled WGS sequence"/>
</dbReference>
<accession>A0A0P9DH05</accession>
<protein>
    <submittedName>
        <fullName evidence="1">Uncharacterized protein</fullName>
    </submittedName>
</protein>
<dbReference type="AlphaFoldDB" id="A0A0P9DH05"/>
<organism evidence="1 2">
    <name type="scientific">Kouleothrix aurantiaca</name>
    <dbReference type="NCBI Taxonomy" id="186479"/>
    <lineage>
        <taxon>Bacteria</taxon>
        <taxon>Bacillati</taxon>
        <taxon>Chloroflexota</taxon>
        <taxon>Chloroflexia</taxon>
        <taxon>Chloroflexales</taxon>
        <taxon>Roseiflexineae</taxon>
        <taxon>Roseiflexaceae</taxon>
        <taxon>Kouleothrix</taxon>
    </lineage>
</organism>
<evidence type="ECO:0000313" key="2">
    <source>
        <dbReference type="Proteomes" id="UP000050509"/>
    </source>
</evidence>
<sequence length="129" mass="13904">MRDWRPARRNARRSCAPVAALCAICARCRPRAAGKARPAKGCGAWASLFLLAQVNGNPAAHAVHQPEARGGSQPRARQHALAHLAACQQLGAHGAGQQPAVQRRGEQVPRDFGHEVADCKLSRFFFLIP</sequence>
<comment type="caution">
    <text evidence="1">The sequence shown here is derived from an EMBL/GenBank/DDBJ whole genome shotgun (WGS) entry which is preliminary data.</text>
</comment>
<gene>
    <name evidence="1" type="ORF">SE17_33910</name>
</gene>
<dbReference type="EMBL" id="LJCR01002120">
    <property type="protein sequence ID" value="KPV49209.1"/>
    <property type="molecule type" value="Genomic_DNA"/>
</dbReference>
<proteinExistence type="predicted"/>
<keyword evidence="2" id="KW-1185">Reference proteome</keyword>
<reference evidence="1 2" key="1">
    <citation type="submission" date="2015-09" db="EMBL/GenBank/DDBJ databases">
        <title>Draft genome sequence of Kouleothrix aurantiaca JCM 19913.</title>
        <authorList>
            <person name="Hemp J."/>
        </authorList>
    </citation>
    <scope>NUCLEOTIDE SEQUENCE [LARGE SCALE GENOMIC DNA]</scope>
    <source>
        <strain evidence="1 2">COM-B</strain>
    </source>
</reference>
<evidence type="ECO:0000313" key="1">
    <source>
        <dbReference type="EMBL" id="KPV49209.1"/>
    </source>
</evidence>